<keyword evidence="6" id="KW-1185">Reference proteome</keyword>
<dbReference type="PROSITE" id="PS00122">
    <property type="entry name" value="CARBOXYLESTERASE_B_1"/>
    <property type="match status" value="1"/>
</dbReference>
<keyword evidence="3" id="KW-0732">Signal</keyword>
<evidence type="ECO:0000256" key="3">
    <source>
        <dbReference type="RuleBase" id="RU361235"/>
    </source>
</evidence>
<dbReference type="Pfam" id="PF00135">
    <property type="entry name" value="COesterase"/>
    <property type="match status" value="1"/>
</dbReference>
<dbReference type="PANTHER" id="PTHR43918:SF4">
    <property type="entry name" value="CARBOXYLIC ESTER HYDROLASE"/>
    <property type="match status" value="1"/>
</dbReference>
<name>A0A1L9RFC3_ASPWE</name>
<reference evidence="6" key="1">
    <citation type="journal article" date="2017" name="Genome Biol.">
        <title>Comparative genomics reveals high biological diversity and specific adaptations in the industrially and medically important fungal genus Aspergillus.</title>
        <authorList>
            <person name="de Vries R.P."/>
            <person name="Riley R."/>
            <person name="Wiebenga A."/>
            <person name="Aguilar-Osorio G."/>
            <person name="Amillis S."/>
            <person name="Uchima C.A."/>
            <person name="Anderluh G."/>
            <person name="Asadollahi M."/>
            <person name="Askin M."/>
            <person name="Barry K."/>
            <person name="Battaglia E."/>
            <person name="Bayram O."/>
            <person name="Benocci T."/>
            <person name="Braus-Stromeyer S.A."/>
            <person name="Caldana C."/>
            <person name="Canovas D."/>
            <person name="Cerqueira G.C."/>
            <person name="Chen F."/>
            <person name="Chen W."/>
            <person name="Choi C."/>
            <person name="Clum A."/>
            <person name="Dos Santos R.A."/>
            <person name="Damasio A.R."/>
            <person name="Diallinas G."/>
            <person name="Emri T."/>
            <person name="Fekete E."/>
            <person name="Flipphi M."/>
            <person name="Freyberg S."/>
            <person name="Gallo A."/>
            <person name="Gournas C."/>
            <person name="Habgood R."/>
            <person name="Hainaut M."/>
            <person name="Harispe M.L."/>
            <person name="Henrissat B."/>
            <person name="Hilden K.S."/>
            <person name="Hope R."/>
            <person name="Hossain A."/>
            <person name="Karabika E."/>
            <person name="Karaffa L."/>
            <person name="Karanyi Z."/>
            <person name="Krasevec N."/>
            <person name="Kuo A."/>
            <person name="Kusch H."/>
            <person name="LaButti K."/>
            <person name="Lagendijk E.L."/>
            <person name="Lapidus A."/>
            <person name="Levasseur A."/>
            <person name="Lindquist E."/>
            <person name="Lipzen A."/>
            <person name="Logrieco A.F."/>
            <person name="MacCabe A."/>
            <person name="Maekelae M.R."/>
            <person name="Malavazi I."/>
            <person name="Melin P."/>
            <person name="Meyer V."/>
            <person name="Mielnichuk N."/>
            <person name="Miskei M."/>
            <person name="Molnar A.P."/>
            <person name="Mule G."/>
            <person name="Ngan C.Y."/>
            <person name="Orejas M."/>
            <person name="Orosz E."/>
            <person name="Ouedraogo J.P."/>
            <person name="Overkamp K.M."/>
            <person name="Park H.-S."/>
            <person name="Perrone G."/>
            <person name="Piumi F."/>
            <person name="Punt P.J."/>
            <person name="Ram A.F."/>
            <person name="Ramon A."/>
            <person name="Rauscher S."/>
            <person name="Record E."/>
            <person name="Riano-Pachon D.M."/>
            <person name="Robert V."/>
            <person name="Roehrig J."/>
            <person name="Ruller R."/>
            <person name="Salamov A."/>
            <person name="Salih N.S."/>
            <person name="Samson R.A."/>
            <person name="Sandor E."/>
            <person name="Sanguinetti M."/>
            <person name="Schuetze T."/>
            <person name="Sepcic K."/>
            <person name="Shelest E."/>
            <person name="Sherlock G."/>
            <person name="Sophianopoulou V."/>
            <person name="Squina F.M."/>
            <person name="Sun H."/>
            <person name="Susca A."/>
            <person name="Todd R.B."/>
            <person name="Tsang A."/>
            <person name="Unkles S.E."/>
            <person name="van de Wiele N."/>
            <person name="van Rossen-Uffink D."/>
            <person name="Oliveira J.V."/>
            <person name="Vesth T.C."/>
            <person name="Visser J."/>
            <person name="Yu J.-H."/>
            <person name="Zhou M."/>
            <person name="Andersen M.R."/>
            <person name="Archer D.B."/>
            <person name="Baker S.E."/>
            <person name="Benoit I."/>
            <person name="Brakhage A.A."/>
            <person name="Braus G.H."/>
            <person name="Fischer R."/>
            <person name="Frisvad J.C."/>
            <person name="Goldman G.H."/>
            <person name="Houbraken J."/>
            <person name="Oakley B."/>
            <person name="Pocsi I."/>
            <person name="Scazzocchio C."/>
            <person name="Seiboth B."/>
            <person name="vanKuyk P.A."/>
            <person name="Wortman J."/>
            <person name="Dyer P.S."/>
            <person name="Grigoriev I.V."/>
        </authorList>
    </citation>
    <scope>NUCLEOTIDE SEQUENCE [LARGE SCALE GENOMIC DNA]</scope>
    <source>
        <strain evidence="6">DTO 134E9</strain>
    </source>
</reference>
<dbReference type="InterPro" id="IPR002018">
    <property type="entry name" value="CarbesteraseB"/>
</dbReference>
<comment type="similarity">
    <text evidence="1 3">Belongs to the type-B carboxylesterase/lipase family.</text>
</comment>
<dbReference type="PROSITE" id="PS00941">
    <property type="entry name" value="CARBOXYLESTERASE_B_2"/>
    <property type="match status" value="1"/>
</dbReference>
<keyword evidence="2 3" id="KW-0378">Hydrolase</keyword>
<dbReference type="RefSeq" id="XP_040687287.1">
    <property type="nucleotide sequence ID" value="XM_040831306.1"/>
</dbReference>
<evidence type="ECO:0000313" key="6">
    <source>
        <dbReference type="Proteomes" id="UP000184383"/>
    </source>
</evidence>
<sequence length="531" mass="58144">MAFVRALLFQLAAVHAVASSNPLVDLGYSQYQGRRLHTGVDEYLGMRYAAPPVANRRFRAPQDLTTTQSIQAASEFGPICIGASQSPSLAVSEDCLFINVFTPSNATRHSKLPVWVYIQGGGYAANSNANYNGTEVIQHSSYGLVFVNFNYRVGALGFLASEHVRQNGHLNVGLRDQRKALEWVQKYIHRFGGNPAQVVIHGASAGAGSVAIHLAAHRGRNDGLFAGAISESPFWPTQRRVAEMEFQFDRFVNDTGCAGSEDALVCLRSVDLPTIQAANTPSPFPDASSSPLWYFLPVVDGDLIQQPLYELFEQGSIIAVPLLVGDSTNEGSLFACNATNRSEMAQFLQNNFPDLVPRQMREIFNAYPPMPPLPFHAPYFPSTSAAYGDSTFTCPGNHIAGTMARYFAPNQVWNYRYNVQDPSMMAAGLGVSHTLETTAIFGVGSAPGSEETTYAGVNAGIVPIVMDYWISFVMNLDPNTLRNTRAPYWASWGEGQRLRLQTNSTAMEEVPPLLQHRCNLWKTIALSRGSQ</sequence>
<dbReference type="OrthoDB" id="408631at2759"/>
<evidence type="ECO:0000256" key="2">
    <source>
        <dbReference type="ARBA" id="ARBA00022801"/>
    </source>
</evidence>
<dbReference type="VEuPathDB" id="FungiDB:ASPWEDRAFT_175012"/>
<dbReference type="Gene3D" id="3.40.50.1820">
    <property type="entry name" value="alpha/beta hydrolase"/>
    <property type="match status" value="1"/>
</dbReference>
<dbReference type="EMBL" id="KV878214">
    <property type="protein sequence ID" value="OJJ33610.1"/>
    <property type="molecule type" value="Genomic_DNA"/>
</dbReference>
<evidence type="ECO:0000256" key="1">
    <source>
        <dbReference type="ARBA" id="ARBA00005964"/>
    </source>
</evidence>
<dbReference type="Proteomes" id="UP000184383">
    <property type="component" value="Unassembled WGS sequence"/>
</dbReference>
<feature type="domain" description="Carboxylesterase type B" evidence="4">
    <location>
        <begin position="22"/>
        <end position="521"/>
    </location>
</feature>
<feature type="chain" id="PRO_5011825007" description="Carboxylic ester hydrolase" evidence="3">
    <location>
        <begin position="20"/>
        <end position="531"/>
    </location>
</feature>
<dbReference type="AlphaFoldDB" id="A0A1L9RFC3"/>
<dbReference type="InterPro" id="IPR029058">
    <property type="entry name" value="AB_hydrolase_fold"/>
</dbReference>
<organism evidence="5 6">
    <name type="scientific">Aspergillus wentii DTO 134E9</name>
    <dbReference type="NCBI Taxonomy" id="1073089"/>
    <lineage>
        <taxon>Eukaryota</taxon>
        <taxon>Fungi</taxon>
        <taxon>Dikarya</taxon>
        <taxon>Ascomycota</taxon>
        <taxon>Pezizomycotina</taxon>
        <taxon>Eurotiomycetes</taxon>
        <taxon>Eurotiomycetidae</taxon>
        <taxon>Eurotiales</taxon>
        <taxon>Aspergillaceae</taxon>
        <taxon>Aspergillus</taxon>
        <taxon>Aspergillus subgen. Cremei</taxon>
    </lineage>
</organism>
<evidence type="ECO:0000313" key="5">
    <source>
        <dbReference type="EMBL" id="OJJ33610.1"/>
    </source>
</evidence>
<accession>A0A1L9RFC3</accession>
<dbReference type="InterPro" id="IPR050654">
    <property type="entry name" value="AChE-related_enzymes"/>
</dbReference>
<evidence type="ECO:0000259" key="4">
    <source>
        <dbReference type="Pfam" id="PF00135"/>
    </source>
</evidence>
<dbReference type="GeneID" id="63747154"/>
<proteinExistence type="inferred from homology"/>
<dbReference type="EC" id="3.1.1.-" evidence="3"/>
<dbReference type="STRING" id="1073089.A0A1L9RFC3"/>
<gene>
    <name evidence="5" type="ORF">ASPWEDRAFT_175012</name>
</gene>
<dbReference type="InterPro" id="IPR019826">
    <property type="entry name" value="Carboxylesterase_B_AS"/>
</dbReference>
<dbReference type="PANTHER" id="PTHR43918">
    <property type="entry name" value="ACETYLCHOLINESTERASE"/>
    <property type="match status" value="1"/>
</dbReference>
<feature type="signal peptide" evidence="3">
    <location>
        <begin position="1"/>
        <end position="19"/>
    </location>
</feature>
<dbReference type="SUPFAM" id="SSF53474">
    <property type="entry name" value="alpha/beta-Hydrolases"/>
    <property type="match status" value="1"/>
</dbReference>
<dbReference type="InterPro" id="IPR019819">
    <property type="entry name" value="Carboxylesterase_B_CS"/>
</dbReference>
<protein>
    <recommendedName>
        <fullName evidence="3">Carboxylic ester hydrolase</fullName>
        <ecNumber evidence="3">3.1.1.-</ecNumber>
    </recommendedName>
</protein>
<dbReference type="GO" id="GO:0052689">
    <property type="term" value="F:carboxylic ester hydrolase activity"/>
    <property type="evidence" value="ECO:0007669"/>
    <property type="project" value="TreeGrafter"/>
</dbReference>